<dbReference type="OrthoDB" id="4413502at2"/>
<feature type="signal peptide" evidence="1">
    <location>
        <begin position="1"/>
        <end position="27"/>
    </location>
</feature>
<dbReference type="Proteomes" id="UP000221653">
    <property type="component" value="Unassembled WGS sequence"/>
</dbReference>
<keyword evidence="1" id="KW-0732">Signal</keyword>
<dbReference type="RefSeq" id="WP_048380414.1">
    <property type="nucleotide sequence ID" value="NZ_LDYE01000007.1"/>
</dbReference>
<feature type="chain" id="PRO_5039105965" description="Lipoprotein" evidence="1">
    <location>
        <begin position="28"/>
        <end position="162"/>
    </location>
</feature>
<protein>
    <recommendedName>
        <fullName evidence="4">Lipoprotein</fullName>
    </recommendedName>
</protein>
<sequence length="162" mass="16664">MTFSRPVAALAVAASALALTACSPALQVDSAEKVDTATHFPATPLPEWDAAATTTATPSAAANAESATLVAAPDTPAFIDQVGVVTRTPVTIQTSYTSNEGQLTGIQWTSWTKTRALGSGTLVDASGNETENVPVRLTAPIPHTSGVEVFSVLEIDGEEVVR</sequence>
<dbReference type="AlphaFoldDB" id="A0A2A9DSX1"/>
<dbReference type="PROSITE" id="PS51257">
    <property type="entry name" value="PROKAR_LIPOPROTEIN"/>
    <property type="match status" value="1"/>
</dbReference>
<comment type="caution">
    <text evidence="2">The sequence shown here is derived from an EMBL/GenBank/DDBJ whole genome shotgun (WGS) entry which is preliminary data.</text>
</comment>
<gene>
    <name evidence="2" type="ORF">ATK06_2162</name>
</gene>
<proteinExistence type="predicted"/>
<reference evidence="2 3" key="1">
    <citation type="submission" date="2017-10" db="EMBL/GenBank/DDBJ databases">
        <title>Sequencing the genomes of 1000 actinobacteria strains.</title>
        <authorList>
            <person name="Klenk H.-P."/>
        </authorList>
    </citation>
    <scope>NUCLEOTIDE SEQUENCE [LARGE SCALE GENOMIC DNA]</scope>
    <source>
        <strain evidence="2 3">DSM 20688</strain>
    </source>
</reference>
<evidence type="ECO:0000313" key="2">
    <source>
        <dbReference type="EMBL" id="PFG29030.1"/>
    </source>
</evidence>
<accession>A0A2A9DSX1</accession>
<evidence type="ECO:0008006" key="4">
    <source>
        <dbReference type="Google" id="ProtNLM"/>
    </source>
</evidence>
<organism evidence="2 3">
    <name type="scientific">Corynebacterium renale</name>
    <dbReference type="NCBI Taxonomy" id="1724"/>
    <lineage>
        <taxon>Bacteria</taxon>
        <taxon>Bacillati</taxon>
        <taxon>Actinomycetota</taxon>
        <taxon>Actinomycetes</taxon>
        <taxon>Mycobacteriales</taxon>
        <taxon>Corynebacteriaceae</taxon>
        <taxon>Corynebacterium</taxon>
    </lineage>
</organism>
<keyword evidence="3" id="KW-1185">Reference proteome</keyword>
<dbReference type="STRING" id="1724.GCA_001044175_01971"/>
<dbReference type="EMBL" id="PDJF01000001">
    <property type="protein sequence ID" value="PFG29030.1"/>
    <property type="molecule type" value="Genomic_DNA"/>
</dbReference>
<evidence type="ECO:0000313" key="3">
    <source>
        <dbReference type="Proteomes" id="UP000221653"/>
    </source>
</evidence>
<evidence type="ECO:0000256" key="1">
    <source>
        <dbReference type="SAM" id="SignalP"/>
    </source>
</evidence>
<name>A0A2A9DSX1_9CORY</name>